<reference evidence="2 3" key="1">
    <citation type="journal article" date="2017" name="Gigascience">
        <title>Genome sequence of the small brown planthopper, Laodelphax striatellus.</title>
        <authorList>
            <person name="Zhu J."/>
            <person name="Jiang F."/>
            <person name="Wang X."/>
            <person name="Yang P."/>
            <person name="Bao Y."/>
            <person name="Zhao W."/>
            <person name="Wang W."/>
            <person name="Lu H."/>
            <person name="Wang Q."/>
            <person name="Cui N."/>
            <person name="Li J."/>
            <person name="Chen X."/>
            <person name="Luo L."/>
            <person name="Yu J."/>
            <person name="Kang L."/>
            <person name="Cui F."/>
        </authorList>
    </citation>
    <scope>NUCLEOTIDE SEQUENCE [LARGE SCALE GENOMIC DNA]</scope>
    <source>
        <strain evidence="2">Lst14</strain>
    </source>
</reference>
<evidence type="ECO:0000313" key="3">
    <source>
        <dbReference type="Proteomes" id="UP000291343"/>
    </source>
</evidence>
<evidence type="ECO:0000256" key="1">
    <source>
        <dbReference type="SAM" id="MobiDB-lite"/>
    </source>
</evidence>
<keyword evidence="3" id="KW-1185">Reference proteome</keyword>
<dbReference type="EMBL" id="QKKF02037473">
    <property type="protein sequence ID" value="RZF32110.1"/>
    <property type="molecule type" value="Genomic_DNA"/>
</dbReference>
<dbReference type="AlphaFoldDB" id="A0A482WFJ0"/>
<proteinExistence type="predicted"/>
<name>A0A482WFJ0_LAOST</name>
<dbReference type="OrthoDB" id="6482909at2759"/>
<feature type="compositionally biased region" description="Pro residues" evidence="1">
    <location>
        <begin position="185"/>
        <end position="209"/>
    </location>
</feature>
<protein>
    <submittedName>
        <fullName evidence="2">Uncharacterized protein</fullName>
    </submittedName>
</protein>
<organism evidence="2 3">
    <name type="scientific">Laodelphax striatellus</name>
    <name type="common">Small brown planthopper</name>
    <name type="synonym">Delphax striatella</name>
    <dbReference type="NCBI Taxonomy" id="195883"/>
    <lineage>
        <taxon>Eukaryota</taxon>
        <taxon>Metazoa</taxon>
        <taxon>Ecdysozoa</taxon>
        <taxon>Arthropoda</taxon>
        <taxon>Hexapoda</taxon>
        <taxon>Insecta</taxon>
        <taxon>Pterygota</taxon>
        <taxon>Neoptera</taxon>
        <taxon>Paraneoptera</taxon>
        <taxon>Hemiptera</taxon>
        <taxon>Auchenorrhyncha</taxon>
        <taxon>Fulgoroidea</taxon>
        <taxon>Delphacidae</taxon>
        <taxon>Criomorphinae</taxon>
        <taxon>Laodelphax</taxon>
    </lineage>
</organism>
<gene>
    <name evidence="2" type="ORF">LSTR_LSTR003973</name>
</gene>
<comment type="caution">
    <text evidence="2">The sequence shown here is derived from an EMBL/GenBank/DDBJ whole genome shotgun (WGS) entry which is preliminary data.</text>
</comment>
<accession>A0A482WFJ0</accession>
<dbReference type="Proteomes" id="UP000291343">
    <property type="component" value="Unassembled WGS sequence"/>
</dbReference>
<sequence length="232" mass="25968">MKRYHEDMWTPLSRIFFEEMTRGNVSAEVAAQLSFCKMESGMYKAQRKSGYPPIPSSVLDFVVEVHAHEGKFLDVYSKCFLSILLNLAKEAVTDTLRLESWLSSLRQRKKMKWLLQGVSIWEAERKLMADPQLLDTFQFISVLAHKCTVRQPISDGSNNDESDDDYLVGFNHIYPVDLENAAPAPAAPAPAPAAPAPAPAAPEPAPPAFEDPKDKCLTVSSIIIFEKVEELR</sequence>
<evidence type="ECO:0000313" key="2">
    <source>
        <dbReference type="EMBL" id="RZF32110.1"/>
    </source>
</evidence>
<dbReference type="InParanoid" id="A0A482WFJ0"/>
<feature type="region of interest" description="Disordered" evidence="1">
    <location>
        <begin position="184"/>
        <end position="213"/>
    </location>
</feature>